<gene>
    <name evidence="1" type="ORF">PG303_03040</name>
</gene>
<dbReference type="AlphaFoldDB" id="A0AAP6LLL7"/>
<evidence type="ECO:0000313" key="1">
    <source>
        <dbReference type="EMBL" id="MDY3512191.1"/>
    </source>
</evidence>
<organism evidence="1 2">
    <name type="scientific">Riemerella anatipestifer</name>
    <name type="common">Moraxella anatipestifer</name>
    <dbReference type="NCBI Taxonomy" id="34085"/>
    <lineage>
        <taxon>Bacteria</taxon>
        <taxon>Pseudomonadati</taxon>
        <taxon>Bacteroidota</taxon>
        <taxon>Flavobacteriia</taxon>
        <taxon>Flavobacteriales</taxon>
        <taxon>Weeksellaceae</taxon>
        <taxon>Riemerella</taxon>
    </lineage>
</organism>
<accession>A0AAP6LLL7</accession>
<dbReference type="Proteomes" id="UP001284033">
    <property type="component" value="Unassembled WGS sequence"/>
</dbReference>
<comment type="caution">
    <text evidence="1">The sequence shown here is derived from an EMBL/GenBank/DDBJ whole genome shotgun (WGS) entry which is preliminary data.</text>
</comment>
<protein>
    <recommendedName>
        <fullName evidence="3">Helix-turn-helix domain-containing protein</fullName>
    </recommendedName>
</protein>
<evidence type="ECO:0008006" key="3">
    <source>
        <dbReference type="Google" id="ProtNLM"/>
    </source>
</evidence>
<reference evidence="1" key="1">
    <citation type="submission" date="2023-01" db="EMBL/GenBank/DDBJ databases">
        <title>Genome-based studies on antimicrobial resistance profiles of Riemerella anatipestifer in China, 1994 to 2021.</title>
        <authorList>
            <person name="Yang Z."/>
            <person name="Zhu D."/>
        </authorList>
    </citation>
    <scope>NUCLEOTIDE SEQUENCE</scope>
    <source>
        <strain evidence="1">RCAD1218</strain>
    </source>
</reference>
<dbReference type="Gene3D" id="1.10.10.10">
    <property type="entry name" value="Winged helix-like DNA-binding domain superfamily/Winged helix DNA-binding domain"/>
    <property type="match status" value="1"/>
</dbReference>
<dbReference type="RefSeq" id="WP_253037417.1">
    <property type="nucleotide sequence ID" value="NZ_CP168322.1"/>
</dbReference>
<proteinExistence type="predicted"/>
<dbReference type="EMBL" id="JAQZHK010000002">
    <property type="protein sequence ID" value="MDY3512191.1"/>
    <property type="molecule type" value="Genomic_DNA"/>
</dbReference>
<evidence type="ECO:0000313" key="2">
    <source>
        <dbReference type="Proteomes" id="UP001284033"/>
    </source>
</evidence>
<name>A0AAP6LLL7_RIEAN</name>
<sequence>MLYPELYQKFFQYNRKQPLEPTLYVLYIALLEKWTENKLLPFEASTKELLDKVNMSRATINRTKFLLKQKGLIEYSSQKGGANKFTLVEIKEEIEIPQVEPEKPQMPQIEVPKIEQPLENAQKVAVVIPELPKEEPPKSKILSNDRPKDIPTFSEVLNFAKTIKMYDDSMEIYLQSKYDSWVENGWKNGFDKPITNWKSTVRNTVPHLNKINSNDSIIIPTIKRPITTYDE</sequence>
<dbReference type="InterPro" id="IPR036388">
    <property type="entry name" value="WH-like_DNA-bd_sf"/>
</dbReference>